<keyword evidence="4" id="KW-0804">Transcription</keyword>
<protein>
    <submittedName>
        <fullName evidence="7">Putative transcription initiation factor TFIID subunit 9</fullName>
    </submittedName>
</protein>
<feature type="compositionally biased region" description="Low complexity" evidence="6">
    <location>
        <begin position="79"/>
        <end position="92"/>
    </location>
</feature>
<dbReference type="AlphaFoldDB" id="A0A1W2TBW4"/>
<dbReference type="PANTHER" id="PTHR48068">
    <property type="entry name" value="TAF9 RNA POLYMERASE II, TATA BOX-BINDING PROTEIN (TBP)-ASSOCIATED FACTOR"/>
    <property type="match status" value="1"/>
</dbReference>
<feature type="compositionally biased region" description="Low complexity" evidence="6">
    <location>
        <begin position="25"/>
        <end position="56"/>
    </location>
</feature>
<evidence type="ECO:0000313" key="8">
    <source>
        <dbReference type="Proteomes" id="UP000054516"/>
    </source>
</evidence>
<dbReference type="FunFam" id="1.10.20.10:FF:000069">
    <property type="entry name" value="Transcription initiation factor TFIID subunit"/>
    <property type="match status" value="1"/>
</dbReference>
<dbReference type="GO" id="GO:0003743">
    <property type="term" value="F:translation initiation factor activity"/>
    <property type="evidence" value="ECO:0007669"/>
    <property type="project" value="UniProtKB-KW"/>
</dbReference>
<dbReference type="GO" id="GO:0003713">
    <property type="term" value="F:transcription coactivator activity"/>
    <property type="evidence" value="ECO:0007669"/>
    <property type="project" value="TreeGrafter"/>
</dbReference>
<evidence type="ECO:0000256" key="4">
    <source>
        <dbReference type="ARBA" id="ARBA00023163"/>
    </source>
</evidence>
<feature type="compositionally biased region" description="Acidic residues" evidence="6">
    <location>
        <begin position="264"/>
        <end position="280"/>
    </location>
</feature>
<dbReference type="SUPFAM" id="SSF47113">
    <property type="entry name" value="Histone-fold"/>
    <property type="match status" value="1"/>
</dbReference>
<dbReference type="PANTHER" id="PTHR48068:SF4">
    <property type="entry name" value="TATA-BOX BINDING PROTEIN ASSOCIATED FACTOR 9"/>
    <property type="match status" value="1"/>
</dbReference>
<dbReference type="GO" id="GO:0016251">
    <property type="term" value="F:RNA polymerase II general transcription initiation factor activity"/>
    <property type="evidence" value="ECO:0007669"/>
    <property type="project" value="TreeGrafter"/>
</dbReference>
<evidence type="ECO:0000313" key="7">
    <source>
        <dbReference type="EMBL" id="GAP85425.2"/>
    </source>
</evidence>
<comment type="similarity">
    <text evidence="2">Belongs to the TAF9 family.</text>
</comment>
<keyword evidence="7" id="KW-0396">Initiation factor</keyword>
<evidence type="ECO:0000256" key="3">
    <source>
        <dbReference type="ARBA" id="ARBA00023015"/>
    </source>
</evidence>
<comment type="subcellular location">
    <subcellularLocation>
        <location evidence="1">Nucleus</location>
    </subcellularLocation>
</comment>
<reference evidence="7" key="1">
    <citation type="submission" date="2016-03" db="EMBL/GenBank/DDBJ databases">
        <title>Draft genome sequence of Rosellinia necatrix.</title>
        <authorList>
            <person name="Kanematsu S."/>
        </authorList>
    </citation>
    <scope>NUCLEOTIDE SEQUENCE [LARGE SCALE GENOMIC DNA]</scope>
    <source>
        <strain evidence="7">W97</strain>
    </source>
</reference>
<dbReference type="STRING" id="77044.A0A1W2TBW4"/>
<dbReference type="GO" id="GO:0000124">
    <property type="term" value="C:SAGA complex"/>
    <property type="evidence" value="ECO:0007669"/>
    <property type="project" value="TreeGrafter"/>
</dbReference>
<dbReference type="GO" id="GO:0051123">
    <property type="term" value="P:RNA polymerase II preinitiation complex assembly"/>
    <property type="evidence" value="ECO:0007669"/>
    <property type="project" value="TreeGrafter"/>
</dbReference>
<gene>
    <name evidence="7" type="ORF">SAMD00023353_1000820</name>
</gene>
<feature type="region of interest" description="Disordered" evidence="6">
    <location>
        <begin position="1"/>
        <end position="98"/>
    </location>
</feature>
<evidence type="ECO:0000256" key="1">
    <source>
        <dbReference type="ARBA" id="ARBA00004123"/>
    </source>
</evidence>
<dbReference type="OMA" id="RVLANEW"/>
<keyword evidence="8" id="KW-1185">Reference proteome</keyword>
<organism evidence="7">
    <name type="scientific">Rosellinia necatrix</name>
    <name type="common">White root-rot fungus</name>
    <dbReference type="NCBI Taxonomy" id="77044"/>
    <lineage>
        <taxon>Eukaryota</taxon>
        <taxon>Fungi</taxon>
        <taxon>Dikarya</taxon>
        <taxon>Ascomycota</taxon>
        <taxon>Pezizomycotina</taxon>
        <taxon>Sordariomycetes</taxon>
        <taxon>Xylariomycetidae</taxon>
        <taxon>Xylariales</taxon>
        <taxon>Xylariaceae</taxon>
        <taxon>Rosellinia</taxon>
    </lineage>
</organism>
<sequence length="320" mass="32353">MATMVQTNGILPGTSAGPAQSQSLSQPTQNTTTSGTTTVPNTQQSTTSPGPPQAAQAGGGGPSSPTGAGAGTGTGTGTGAAAAATATTTTTQEPRPRDARTIELLLTSQGVTSFDNRVPLLLLDFAYRHTSSILNDALYLSGDPYTTHAGARPSGSSGAVPVAPPGGDATVSTNAISIAIASRQAYQFRGGAGGGGVGGGVGGGGTSKEWLQELARERNKVALPRVLANEWGVRLPNERFVLSGQSWGLRDHWGLDGGAAAAAESDEGDDDDDDDEEGSDPMEGLESQKDKDKDGDEDAGGGLDEFLGDDMADEEMEGME</sequence>
<keyword evidence="3" id="KW-0805">Transcription regulation</keyword>
<keyword evidence="7" id="KW-0648">Protein biosynthesis</keyword>
<feature type="compositionally biased region" description="Acidic residues" evidence="6">
    <location>
        <begin position="306"/>
        <end position="320"/>
    </location>
</feature>
<feature type="compositionally biased region" description="Gly residues" evidence="6">
    <location>
        <begin position="57"/>
        <end position="78"/>
    </location>
</feature>
<dbReference type="EMBL" id="DF977455">
    <property type="protein sequence ID" value="GAP85425.2"/>
    <property type="molecule type" value="Genomic_DNA"/>
</dbReference>
<evidence type="ECO:0000256" key="6">
    <source>
        <dbReference type="SAM" id="MobiDB-lite"/>
    </source>
</evidence>
<dbReference type="Proteomes" id="UP000054516">
    <property type="component" value="Unassembled WGS sequence"/>
</dbReference>
<dbReference type="Pfam" id="PF02291">
    <property type="entry name" value="TFIID-31kDa"/>
    <property type="match status" value="1"/>
</dbReference>
<name>A0A1W2TBW4_ROSNE</name>
<keyword evidence="5" id="KW-0539">Nucleus</keyword>
<dbReference type="CDD" id="cd07979">
    <property type="entry name" value="HFD_TAF9"/>
    <property type="match status" value="1"/>
</dbReference>
<feature type="region of interest" description="Disordered" evidence="6">
    <location>
        <begin position="259"/>
        <end position="320"/>
    </location>
</feature>
<dbReference type="GO" id="GO:0005669">
    <property type="term" value="C:transcription factor TFIID complex"/>
    <property type="evidence" value="ECO:0007669"/>
    <property type="project" value="TreeGrafter"/>
</dbReference>
<dbReference type="InterPro" id="IPR009072">
    <property type="entry name" value="Histone-fold"/>
</dbReference>
<accession>A0A1W2TBW4</accession>
<dbReference type="Gene3D" id="1.10.20.10">
    <property type="entry name" value="Histone, subunit A"/>
    <property type="match status" value="1"/>
</dbReference>
<dbReference type="InterPro" id="IPR051431">
    <property type="entry name" value="TFIID_subunit_9"/>
</dbReference>
<evidence type="ECO:0000256" key="2">
    <source>
        <dbReference type="ARBA" id="ARBA00007646"/>
    </source>
</evidence>
<proteinExistence type="inferred from homology"/>
<dbReference type="OrthoDB" id="341924at2759"/>
<dbReference type="InterPro" id="IPR003162">
    <property type="entry name" value="TFIID-31"/>
</dbReference>
<dbReference type="GO" id="GO:0046982">
    <property type="term" value="F:protein heterodimerization activity"/>
    <property type="evidence" value="ECO:0007669"/>
    <property type="project" value="InterPro"/>
</dbReference>
<evidence type="ECO:0000256" key="5">
    <source>
        <dbReference type="ARBA" id="ARBA00023242"/>
    </source>
</evidence>